<feature type="compositionally biased region" description="Basic residues" evidence="6">
    <location>
        <begin position="638"/>
        <end position="647"/>
    </location>
</feature>
<feature type="compositionally biased region" description="Low complexity" evidence="6">
    <location>
        <begin position="1123"/>
        <end position="1132"/>
    </location>
</feature>
<dbReference type="GO" id="GO:0032934">
    <property type="term" value="F:sterol binding"/>
    <property type="evidence" value="ECO:0007669"/>
    <property type="project" value="TreeGrafter"/>
</dbReference>
<dbReference type="GeneID" id="19241509"/>
<dbReference type="GO" id="GO:0005789">
    <property type="term" value="C:endoplasmic reticulum membrane"/>
    <property type="evidence" value="ECO:0007669"/>
    <property type="project" value="TreeGrafter"/>
</dbReference>
<dbReference type="SMART" id="SM00568">
    <property type="entry name" value="GRAM"/>
    <property type="match status" value="1"/>
</dbReference>
<feature type="compositionally biased region" description="Polar residues" evidence="6">
    <location>
        <begin position="105"/>
        <end position="118"/>
    </location>
</feature>
<dbReference type="InterPro" id="IPR051482">
    <property type="entry name" value="Cholesterol_transport"/>
</dbReference>
<feature type="compositionally biased region" description="Polar residues" evidence="6">
    <location>
        <begin position="441"/>
        <end position="451"/>
    </location>
</feature>
<feature type="domain" description="VASt" evidence="8">
    <location>
        <begin position="928"/>
        <end position="1101"/>
    </location>
</feature>
<feature type="compositionally biased region" description="Low complexity" evidence="6">
    <location>
        <begin position="70"/>
        <end position="79"/>
    </location>
</feature>
<protein>
    <recommendedName>
        <fullName evidence="8">VASt domain-containing protein</fullName>
    </recommendedName>
</protein>
<dbReference type="InterPro" id="IPR011993">
    <property type="entry name" value="PH-like_dom_sf"/>
</dbReference>
<reference evidence="10" key="1">
    <citation type="journal article" date="2014" name="BMC Genomics">
        <title>Genome characteristics reveal the impact of lichenization on lichen-forming fungus Endocarpon pusillum Hedwig (Verrucariales, Ascomycota).</title>
        <authorList>
            <person name="Wang Y.-Y."/>
            <person name="Liu B."/>
            <person name="Zhang X.-Y."/>
            <person name="Zhou Q.-M."/>
            <person name="Zhang T."/>
            <person name="Li H."/>
            <person name="Yu Y.-F."/>
            <person name="Zhang X.-L."/>
            <person name="Hao X.-Y."/>
            <person name="Wang M."/>
            <person name="Wang L."/>
            <person name="Wei J.-C."/>
        </authorList>
    </citation>
    <scope>NUCLEOTIDE SEQUENCE [LARGE SCALE GENOMIC DNA]</scope>
    <source>
        <strain evidence="10">Z07020 / HMAS-L-300199</strain>
    </source>
</reference>
<comment type="subcellular location">
    <subcellularLocation>
        <location evidence="1">Membrane</location>
        <topology evidence="1">Single-pass membrane protein</topology>
    </subcellularLocation>
</comment>
<feature type="region of interest" description="Disordered" evidence="6">
    <location>
        <begin position="1"/>
        <end position="451"/>
    </location>
</feature>
<accession>U1GLK6</accession>
<feature type="region of interest" description="Disordered" evidence="6">
    <location>
        <begin position="604"/>
        <end position="652"/>
    </location>
</feature>
<evidence type="ECO:0000256" key="1">
    <source>
        <dbReference type="ARBA" id="ARBA00004167"/>
    </source>
</evidence>
<feature type="region of interest" description="Disordered" evidence="6">
    <location>
        <begin position="805"/>
        <end position="849"/>
    </location>
</feature>
<keyword evidence="4 7" id="KW-1133">Transmembrane helix</keyword>
<dbReference type="GO" id="GO:0005739">
    <property type="term" value="C:mitochondrion"/>
    <property type="evidence" value="ECO:0007669"/>
    <property type="project" value="TreeGrafter"/>
</dbReference>
<keyword evidence="3 7" id="KW-0812">Transmembrane</keyword>
<feature type="compositionally biased region" description="Polar residues" evidence="6">
    <location>
        <begin position="326"/>
        <end position="338"/>
    </location>
</feature>
<dbReference type="Pfam" id="PF16016">
    <property type="entry name" value="VASt"/>
    <property type="match status" value="1"/>
</dbReference>
<feature type="compositionally biased region" description="Basic and acidic residues" evidence="6">
    <location>
        <begin position="536"/>
        <end position="557"/>
    </location>
</feature>
<dbReference type="Pfam" id="PF02893">
    <property type="entry name" value="GRAM"/>
    <property type="match status" value="1"/>
</dbReference>
<comment type="similarity">
    <text evidence="2">Belongs to the YSP2 family.</text>
</comment>
<dbReference type="Gene3D" id="2.30.29.30">
    <property type="entry name" value="Pleckstrin-homology domain (PH domain)/Phosphotyrosine-binding domain (PTB)"/>
    <property type="match status" value="1"/>
</dbReference>
<feature type="compositionally biased region" description="Polar residues" evidence="6">
    <location>
        <begin position="412"/>
        <end position="426"/>
    </location>
</feature>
<keyword evidence="10" id="KW-1185">Reference proteome</keyword>
<dbReference type="PANTHER" id="PTHR23319">
    <property type="entry name" value="GRAM DOMAIN CONTAINING 1B, ISOFORM E"/>
    <property type="match status" value="1"/>
</dbReference>
<feature type="region of interest" description="Disordered" evidence="6">
    <location>
        <begin position="470"/>
        <end position="513"/>
    </location>
</feature>
<dbReference type="GO" id="GO:0120015">
    <property type="term" value="F:sterol transfer activity"/>
    <property type="evidence" value="ECO:0007669"/>
    <property type="project" value="TreeGrafter"/>
</dbReference>
<evidence type="ECO:0000313" key="9">
    <source>
        <dbReference type="EMBL" id="ERF73108.1"/>
    </source>
</evidence>
<feature type="compositionally biased region" description="Basic and acidic residues" evidence="6">
    <location>
        <begin position="809"/>
        <end position="823"/>
    </location>
</feature>
<keyword evidence="5 7" id="KW-0472">Membrane</keyword>
<evidence type="ECO:0000256" key="2">
    <source>
        <dbReference type="ARBA" id="ARBA00006582"/>
    </source>
</evidence>
<feature type="compositionally biased region" description="Basic and acidic residues" evidence="6">
    <location>
        <begin position="489"/>
        <end position="511"/>
    </location>
</feature>
<dbReference type="InterPro" id="IPR004182">
    <property type="entry name" value="GRAM"/>
</dbReference>
<dbReference type="RefSeq" id="XP_007801279.1">
    <property type="nucleotide sequence ID" value="XM_007803088.1"/>
</dbReference>
<evidence type="ECO:0000256" key="5">
    <source>
        <dbReference type="ARBA" id="ARBA00023136"/>
    </source>
</evidence>
<dbReference type="GO" id="GO:0032366">
    <property type="term" value="P:intracellular sterol transport"/>
    <property type="evidence" value="ECO:0007669"/>
    <property type="project" value="TreeGrafter"/>
</dbReference>
<dbReference type="GO" id="GO:0140268">
    <property type="term" value="C:endoplasmic reticulum-plasma membrane contact site"/>
    <property type="evidence" value="ECO:0007669"/>
    <property type="project" value="TreeGrafter"/>
</dbReference>
<organism evidence="9 10">
    <name type="scientific">Endocarpon pusillum (strain Z07020 / HMAS-L-300199)</name>
    <name type="common">Lichen-forming fungus</name>
    <dbReference type="NCBI Taxonomy" id="1263415"/>
    <lineage>
        <taxon>Eukaryota</taxon>
        <taxon>Fungi</taxon>
        <taxon>Dikarya</taxon>
        <taxon>Ascomycota</taxon>
        <taxon>Pezizomycotina</taxon>
        <taxon>Eurotiomycetes</taxon>
        <taxon>Chaetothyriomycetidae</taxon>
        <taxon>Verrucariales</taxon>
        <taxon>Verrucariaceae</taxon>
        <taxon>Endocarpon</taxon>
    </lineage>
</organism>
<dbReference type="CDD" id="cd13220">
    <property type="entry name" value="PH-GRAM_GRAMDC"/>
    <property type="match status" value="1"/>
</dbReference>
<evidence type="ECO:0000256" key="4">
    <source>
        <dbReference type="ARBA" id="ARBA00022989"/>
    </source>
</evidence>
<feature type="region of interest" description="Disordered" evidence="6">
    <location>
        <begin position="1100"/>
        <end position="1136"/>
    </location>
</feature>
<evidence type="ECO:0000313" key="10">
    <source>
        <dbReference type="Proteomes" id="UP000019373"/>
    </source>
</evidence>
<gene>
    <name evidence="9" type="ORF">EPUS_06569</name>
</gene>
<evidence type="ECO:0000256" key="6">
    <source>
        <dbReference type="SAM" id="MobiDB-lite"/>
    </source>
</evidence>
<sequence length="1311" mass="140113">MEAVSQAPMPSPVASPRGFKKVLSNRSRTSVQEPGSDTSSTHGLRKSADSARDHSPKDLSRISSRDDSSKSGSSGFRKLIPGHAKRKRRRMREAGGLLPPEGESTDNNDNNNKLTIKTANAPAPISRNHSSTSLPQDDNSSLLTEDESEPASACPPLLTHDSHAGYLTHSSPLINTTAVDDTVSTSQTESQPAQSSEEPLQSPTLGASGAPSIIHSPTLPATSSTSALNSPTLFDRANTLGPPTESRSARRKSIGTSIRGISPGRKLKEAFQPGKSTKGPRTSPDRGSLRGTRSDLQAADATTNETGPTARTKAPAPPPILVGAKTDSSNQPSISSAGISPLNPKTRPQTPPSAASTAPLTTVTPPTPVDSRAPTPRSPVRNSESPTRSSDASGIKVSPSGNMISHRRVHSESGSLHQPSKLSNAISAPLTPTIEEAKTPSARSESRNVTQGSGFFSSWVSAAQNAANTITNTLNTQTRSRSGTEDSEPEKPTTTERRSDLIGKLGEEPGLPKKQLAVETLGAGDLKLSHLGIGTESKENGSTRPDPIDARKDSTIQRDEAAAKVEDMLAKRAVSAAYEKPSEDSSKTPLAELSEPMNNMKHSSTFNSTVSGELQTTPNGSILDGETGSVRRTNSVRSRLKERRKRGSSTATGISSVGTLLAASASSLANPAAGPKLTGFAVAPKARNRTFHQLFRSVPEDDFLIEDYSCALQKEILLAGRIYISEGHICFSSNILGWVTTLVISFEEVMAIERETTAMVFPNAIAIQTLHARHTFRSLLSREATFDLMVGIWKASHPAAFKKSINGKQAEEETAQKTDKLAEIESESEEESEDEDEMYDEDEEEEGVGSFVEARSIAGSDITDAAHAAVRKASAISGAAASAVVAQSAAAGDGQAAEKALAAASAATVDFPGPASHAPTDCTDSATHYDKVLKDETIPAPLGKIYSMLFGPSSGIFLTKYLVEEQKVTELQYDDDKKGLGEQNKTRSYSYIKPLYGSIGPKQTKCTTSENLDAFDLERSVSVTCTTQTPDVPSGNVFSVKTRYCLSWAAGNATRLQMNCTIEWTGKSWLKGPIEKGATDGQQTYGNDLVKALRSAVSARPRAATAGSKGLKAGKRRRKGEKSSSPSPQSQVVKREEESWGLLEPFRGIFGPIVSIFKPFAGTMAVVTIVILLCVIWFRRPVRGPAGGIGYPEYPSAARLAAYEEMWQREESELWSWLEDRVGIEGLGLNDHAKQKGKKASALTARAKAKERQKILAGKDVEARLREERMTEREMEDAIRVTQARLDVLKGVMAEKKSARQGSRAEGKGSE</sequence>
<feature type="compositionally biased region" description="Polar residues" evidence="6">
    <location>
        <begin position="604"/>
        <end position="620"/>
    </location>
</feature>
<dbReference type="OMA" id="PSGNMIS"/>
<dbReference type="eggNOG" id="KOG1032">
    <property type="taxonomic scope" value="Eukaryota"/>
</dbReference>
<feature type="region of interest" description="Disordered" evidence="6">
    <location>
        <begin position="532"/>
        <end position="557"/>
    </location>
</feature>
<feature type="compositionally biased region" description="Low complexity" evidence="6">
    <location>
        <begin position="346"/>
        <end position="364"/>
    </location>
</feature>
<feature type="compositionally biased region" description="Polar residues" evidence="6">
    <location>
        <begin position="127"/>
        <end position="143"/>
    </location>
</feature>
<dbReference type="GO" id="GO:0032541">
    <property type="term" value="C:cortical endoplasmic reticulum"/>
    <property type="evidence" value="ECO:0007669"/>
    <property type="project" value="TreeGrafter"/>
</dbReference>
<dbReference type="Proteomes" id="UP000019373">
    <property type="component" value="Unassembled WGS sequence"/>
</dbReference>
<dbReference type="GO" id="GO:0005886">
    <property type="term" value="C:plasma membrane"/>
    <property type="evidence" value="ECO:0007669"/>
    <property type="project" value="TreeGrafter"/>
</dbReference>
<feature type="compositionally biased region" description="Polar residues" evidence="6">
    <location>
        <begin position="380"/>
        <end position="392"/>
    </location>
</feature>
<proteinExistence type="inferred from homology"/>
<name>U1GLK6_ENDPU</name>
<evidence type="ECO:0000256" key="3">
    <source>
        <dbReference type="ARBA" id="ARBA00022692"/>
    </source>
</evidence>
<dbReference type="PROSITE" id="PS51778">
    <property type="entry name" value="VAST"/>
    <property type="match status" value="1"/>
</dbReference>
<feature type="compositionally biased region" description="Low complexity" evidence="6">
    <location>
        <begin position="216"/>
        <end position="233"/>
    </location>
</feature>
<feature type="compositionally biased region" description="Acidic residues" evidence="6">
    <location>
        <begin position="824"/>
        <end position="847"/>
    </location>
</feature>
<dbReference type="HOGENOM" id="CLU_006864_0_0_1"/>
<evidence type="ECO:0000256" key="7">
    <source>
        <dbReference type="SAM" id="Phobius"/>
    </source>
</evidence>
<dbReference type="InterPro" id="IPR031968">
    <property type="entry name" value="VASt"/>
</dbReference>
<dbReference type="EMBL" id="KE720986">
    <property type="protein sequence ID" value="ERF73108.1"/>
    <property type="molecule type" value="Genomic_DNA"/>
</dbReference>
<dbReference type="OrthoDB" id="2162691at2759"/>
<feature type="compositionally biased region" description="Polar residues" evidence="6">
    <location>
        <begin position="24"/>
        <end position="42"/>
    </location>
</feature>
<feature type="compositionally biased region" description="Polar residues" evidence="6">
    <location>
        <begin position="168"/>
        <end position="205"/>
    </location>
</feature>
<evidence type="ECO:0000259" key="8">
    <source>
        <dbReference type="PROSITE" id="PS51778"/>
    </source>
</evidence>
<feature type="transmembrane region" description="Helical" evidence="7">
    <location>
        <begin position="1160"/>
        <end position="1178"/>
    </location>
</feature>
<feature type="compositionally biased region" description="Basic and acidic residues" evidence="6">
    <location>
        <begin position="46"/>
        <end position="69"/>
    </location>
</feature>
<dbReference type="PANTHER" id="PTHR23319:SF4">
    <property type="entry name" value="GRAM DOMAIN CONTAINING 1B, ISOFORM E"/>
    <property type="match status" value="1"/>
</dbReference>